<evidence type="ECO:0000313" key="4">
    <source>
        <dbReference type="Proteomes" id="UP000054324"/>
    </source>
</evidence>
<reference evidence="3 4" key="1">
    <citation type="submission" date="2013-11" db="EMBL/GenBank/DDBJ databases">
        <title>Opisthorchis viverrini - life in the bile duct.</title>
        <authorList>
            <person name="Young N.D."/>
            <person name="Nagarajan N."/>
            <person name="Lin S.J."/>
            <person name="Korhonen P.K."/>
            <person name="Jex A.R."/>
            <person name="Hall R.S."/>
            <person name="Safavi-Hemami H."/>
            <person name="Kaewkong W."/>
            <person name="Bertrand D."/>
            <person name="Gao S."/>
            <person name="Seet Q."/>
            <person name="Wongkham S."/>
            <person name="Teh B.T."/>
            <person name="Wongkham C."/>
            <person name="Intapan P.M."/>
            <person name="Maleewong W."/>
            <person name="Yang X."/>
            <person name="Hu M."/>
            <person name="Wang Z."/>
            <person name="Hofmann A."/>
            <person name="Sternberg P.W."/>
            <person name="Tan P."/>
            <person name="Wang J."/>
            <person name="Gasser R.B."/>
        </authorList>
    </citation>
    <scope>NUCLEOTIDE SEQUENCE [LARGE SCALE GENOMIC DNA]</scope>
</reference>
<dbReference type="InterPro" id="IPR043502">
    <property type="entry name" value="DNA/RNA_pol_sf"/>
</dbReference>
<feature type="domain" description="Reverse transcriptase/retrotransposon-derived protein RNase H-like" evidence="2">
    <location>
        <begin position="68"/>
        <end position="162"/>
    </location>
</feature>
<dbReference type="InterPro" id="IPR041577">
    <property type="entry name" value="RT_RNaseH_2"/>
</dbReference>
<dbReference type="EMBL" id="KL597169">
    <property type="protein sequence ID" value="KER19612.1"/>
    <property type="molecule type" value="Genomic_DNA"/>
</dbReference>
<dbReference type="PANTHER" id="PTHR37984:SF5">
    <property type="entry name" value="PROTEIN NYNRIN-LIKE"/>
    <property type="match status" value="1"/>
</dbReference>
<dbReference type="SUPFAM" id="SSF56672">
    <property type="entry name" value="DNA/RNA polymerases"/>
    <property type="match status" value="1"/>
</dbReference>
<protein>
    <recommendedName>
        <fullName evidence="2">Reverse transcriptase/retrotransposon-derived protein RNase H-like domain-containing protein</fullName>
    </recommendedName>
</protein>
<evidence type="ECO:0000256" key="1">
    <source>
        <dbReference type="ARBA" id="ARBA00023268"/>
    </source>
</evidence>
<dbReference type="OrthoDB" id="6271476at2759"/>
<dbReference type="KEGG" id="ovi:T265_11669"/>
<evidence type="ECO:0000259" key="2">
    <source>
        <dbReference type="Pfam" id="PF17919"/>
    </source>
</evidence>
<sequence>MPPPKDVPSLRSFLGLISYYSQMPPPNDVPSLRTFLFLINYCSAFHPALHDIRPPLNQLLGKDVPWCWSEECEEPFCKLKTMLTSDILLTHYGPKLSIIVAADASNCGVGVVILHVFPDGSEKALKSLTPAKQRYGQIEEEALALVFAVRRFPKMLCGRRFTPLTDHKPLPSFFGSKKDVPAHSANRLQRWALVMLGYDFDIQYRRTTDFGQADALSRLISN</sequence>
<dbReference type="GeneID" id="20325837"/>
<proteinExistence type="predicted"/>
<keyword evidence="1" id="KW-0511">Multifunctional enzyme</keyword>
<organism evidence="3 4">
    <name type="scientific">Opisthorchis viverrini</name>
    <name type="common">Southeast Asian liver fluke</name>
    <dbReference type="NCBI Taxonomy" id="6198"/>
    <lineage>
        <taxon>Eukaryota</taxon>
        <taxon>Metazoa</taxon>
        <taxon>Spiralia</taxon>
        <taxon>Lophotrochozoa</taxon>
        <taxon>Platyhelminthes</taxon>
        <taxon>Trematoda</taxon>
        <taxon>Digenea</taxon>
        <taxon>Opisthorchiida</taxon>
        <taxon>Opisthorchiata</taxon>
        <taxon>Opisthorchiidae</taxon>
        <taxon>Opisthorchis</taxon>
    </lineage>
</organism>
<dbReference type="InterPro" id="IPR050951">
    <property type="entry name" value="Retrovirus_Pol_polyprotein"/>
</dbReference>
<dbReference type="InterPro" id="IPR043128">
    <property type="entry name" value="Rev_trsase/Diguanyl_cyclase"/>
</dbReference>
<name>A0A074Z282_OPIVI</name>
<dbReference type="PANTHER" id="PTHR37984">
    <property type="entry name" value="PROTEIN CBG26694"/>
    <property type="match status" value="1"/>
</dbReference>
<dbReference type="AlphaFoldDB" id="A0A074Z282"/>
<dbReference type="RefSeq" id="XP_009176647.1">
    <property type="nucleotide sequence ID" value="XM_009178383.1"/>
</dbReference>
<dbReference type="STRING" id="6198.A0A074Z282"/>
<dbReference type="GO" id="GO:0003824">
    <property type="term" value="F:catalytic activity"/>
    <property type="evidence" value="ECO:0007669"/>
    <property type="project" value="UniProtKB-KW"/>
</dbReference>
<dbReference type="CDD" id="cd09274">
    <property type="entry name" value="RNase_HI_RT_Ty3"/>
    <property type="match status" value="1"/>
</dbReference>
<dbReference type="CTD" id="20325837"/>
<dbReference type="Proteomes" id="UP000054324">
    <property type="component" value="Unassembled WGS sequence"/>
</dbReference>
<accession>A0A074Z282</accession>
<keyword evidence="4" id="KW-1185">Reference proteome</keyword>
<gene>
    <name evidence="3" type="ORF">T265_11669</name>
</gene>
<evidence type="ECO:0000313" key="3">
    <source>
        <dbReference type="EMBL" id="KER19612.1"/>
    </source>
</evidence>
<dbReference type="FunFam" id="3.30.70.270:FF:000020">
    <property type="entry name" value="Transposon Tf2-6 polyprotein-like Protein"/>
    <property type="match status" value="1"/>
</dbReference>
<dbReference type="Pfam" id="PF17919">
    <property type="entry name" value="RT_RNaseH_2"/>
    <property type="match status" value="1"/>
</dbReference>
<dbReference type="Gene3D" id="3.30.70.270">
    <property type="match status" value="1"/>
</dbReference>